<dbReference type="GO" id="GO:0006310">
    <property type="term" value="P:DNA recombination"/>
    <property type="evidence" value="ECO:0007669"/>
    <property type="project" value="UniProtKB-KW"/>
</dbReference>
<dbReference type="InterPro" id="IPR013762">
    <property type="entry name" value="Integrase-like_cat_sf"/>
</dbReference>
<dbReference type="GO" id="GO:0015074">
    <property type="term" value="P:DNA integration"/>
    <property type="evidence" value="ECO:0007669"/>
    <property type="project" value="InterPro"/>
</dbReference>
<evidence type="ECO:0000313" key="5">
    <source>
        <dbReference type="EMBL" id="HGW92658.1"/>
    </source>
</evidence>
<dbReference type="Gene3D" id="1.10.443.10">
    <property type="entry name" value="Intergrase catalytic core"/>
    <property type="match status" value="1"/>
</dbReference>
<comment type="similarity">
    <text evidence="1">Belongs to the 'phage' integrase family.</text>
</comment>
<keyword evidence="3" id="KW-0233">DNA recombination</keyword>
<evidence type="ECO:0000256" key="3">
    <source>
        <dbReference type="ARBA" id="ARBA00023172"/>
    </source>
</evidence>
<dbReference type="CDD" id="cd01184">
    <property type="entry name" value="INT_C_like_1"/>
    <property type="match status" value="1"/>
</dbReference>
<gene>
    <name evidence="5" type="ORF">ENR47_00025</name>
</gene>
<dbReference type="Gene3D" id="1.10.150.130">
    <property type="match status" value="1"/>
</dbReference>
<dbReference type="InterPro" id="IPR050090">
    <property type="entry name" value="Tyrosine_recombinase_XerCD"/>
</dbReference>
<protein>
    <submittedName>
        <fullName evidence="5">Site-specific integrase</fullName>
    </submittedName>
</protein>
<dbReference type="InterPro" id="IPR010998">
    <property type="entry name" value="Integrase_recombinase_N"/>
</dbReference>
<evidence type="ECO:0000256" key="2">
    <source>
        <dbReference type="ARBA" id="ARBA00023125"/>
    </source>
</evidence>
<dbReference type="Pfam" id="PF00589">
    <property type="entry name" value="Phage_integrase"/>
    <property type="match status" value="1"/>
</dbReference>
<dbReference type="PROSITE" id="PS51898">
    <property type="entry name" value="TYR_RECOMBINASE"/>
    <property type="match status" value="1"/>
</dbReference>
<dbReference type="Pfam" id="PF20172">
    <property type="entry name" value="DUF6538"/>
    <property type="match status" value="1"/>
</dbReference>
<dbReference type="PANTHER" id="PTHR30349:SF41">
    <property type="entry name" value="INTEGRASE_RECOMBINASE PROTEIN MJ0367-RELATED"/>
    <property type="match status" value="1"/>
</dbReference>
<dbReference type="SUPFAM" id="SSF56349">
    <property type="entry name" value="DNA breaking-rejoining enzymes"/>
    <property type="match status" value="1"/>
</dbReference>
<dbReference type="GO" id="GO:0003677">
    <property type="term" value="F:DNA binding"/>
    <property type="evidence" value="ECO:0007669"/>
    <property type="project" value="UniProtKB-KW"/>
</dbReference>
<proteinExistence type="inferred from homology"/>
<evidence type="ECO:0000256" key="1">
    <source>
        <dbReference type="ARBA" id="ARBA00008857"/>
    </source>
</evidence>
<comment type="caution">
    <text evidence="5">The sequence shown here is derived from an EMBL/GenBank/DDBJ whole genome shotgun (WGS) entry which is preliminary data.</text>
</comment>
<keyword evidence="2" id="KW-0238">DNA-binding</keyword>
<dbReference type="InterPro" id="IPR011010">
    <property type="entry name" value="DNA_brk_join_enz"/>
</dbReference>
<evidence type="ECO:0000259" key="4">
    <source>
        <dbReference type="PROSITE" id="PS51898"/>
    </source>
</evidence>
<feature type="domain" description="Tyr recombinase" evidence="4">
    <location>
        <begin position="227"/>
        <end position="419"/>
    </location>
</feature>
<dbReference type="EMBL" id="DSRD01000002">
    <property type="protein sequence ID" value="HGW92658.1"/>
    <property type="molecule type" value="Genomic_DNA"/>
</dbReference>
<dbReference type="InterPro" id="IPR046668">
    <property type="entry name" value="DUF6538"/>
</dbReference>
<dbReference type="AlphaFoldDB" id="A0A832M0W9"/>
<organism evidence="5">
    <name type="scientific">Oscillatoriales cyanobacterium SpSt-402</name>
    <dbReference type="NCBI Taxonomy" id="2282168"/>
    <lineage>
        <taxon>Bacteria</taxon>
        <taxon>Bacillati</taxon>
        <taxon>Cyanobacteriota</taxon>
        <taxon>Cyanophyceae</taxon>
        <taxon>Oscillatoriophycideae</taxon>
        <taxon>Oscillatoriales</taxon>
    </lineage>
</organism>
<reference evidence="5" key="1">
    <citation type="journal article" date="2020" name="mSystems">
        <title>Genome- and Community-Level Interaction Insights into Carbon Utilization and Element Cycling Functions of Hydrothermarchaeota in Hydrothermal Sediment.</title>
        <authorList>
            <person name="Zhou Z."/>
            <person name="Liu Y."/>
            <person name="Xu W."/>
            <person name="Pan J."/>
            <person name="Luo Z.H."/>
            <person name="Li M."/>
        </authorList>
    </citation>
    <scope>NUCLEOTIDE SEQUENCE [LARGE SCALE GENOMIC DNA]</scope>
    <source>
        <strain evidence="5">SpSt-402</strain>
    </source>
</reference>
<dbReference type="PANTHER" id="PTHR30349">
    <property type="entry name" value="PHAGE INTEGRASE-RELATED"/>
    <property type="match status" value="1"/>
</dbReference>
<dbReference type="InterPro" id="IPR002104">
    <property type="entry name" value="Integrase_catalytic"/>
</dbReference>
<name>A0A832M0W9_9CYAN</name>
<accession>A0A832M0W9</accession>
<sequence>MLFYLWKRQTTYYYRIKVPSDLSSLFPCQLIRISLRTNDIGAAKVAAANIHRRVQNNFALLRSGTIDPESEGKLISSLLPNRKQFMVVEVESVAKSGSDLSEMIEAYIADRSPSWAEKTKLEFTCQYKVILNILGNKAVNDFTRADLVACREVLSRLPPNFSKKRDTCNITPIELSRTAWPETLKTKSVNSYINLVTSIFNWMHKNGIISNNIATGLVLPIASAPHEERKAYALEDIKRIKLHLPRDNDHPEKYWIPLIAMYQGMRLDEACQLHLEDILDVEGLPCFDINDAGDRNVKTRSSKRIVPIHPNLVELGLLDYVRQRQELEALQLWENIKPDKLGDWGKWFGNWYGRFNRKHVTADPLKVFHSFRHTVADTLKQAGVAEGIIAEILGHANQSITTGRYGKRYRPQVLMEALVKLAY</sequence>